<dbReference type="SUPFAM" id="SSF53795">
    <property type="entry name" value="PEP carboxykinase-like"/>
    <property type="match status" value="1"/>
</dbReference>
<sequence length="356" mass="38690">MIPLLDSVSHQSEISGTYEVISTLLSHAQHQLVESATERFDFQSGGKRVRLSCTERLAKKLTPAIEHLKSTPHHDSELTIIAWEGSPTPLELTPTEWQVAACWERSEPVRISANGAVALFDRYSSCVHLLDPSKRLAAIWFPSADEVPYWVTAAPMLRILDWWFTPQQRVLCHGAAFGNSTGAALVVGPGGAGKSSLALGALSAGLGYIGDDYVMVGAGETGAEVGTLYCSGKVEPEQLSLQFPQLVSYQHIAPKEDEDKVVILNPVEKMLNKAPIRAVIVPKICDSPEPVLNLIGSGEALKALLPSVLQQLNGSEQTKLSILSNIVTSTPCYRLELSQDRTHNVSVIKRLLQLEP</sequence>
<dbReference type="Gene3D" id="3.40.50.300">
    <property type="entry name" value="P-loop containing nucleotide triphosphate hydrolases"/>
    <property type="match status" value="1"/>
</dbReference>
<protein>
    <recommendedName>
        <fullName evidence="3">Serine kinase</fullName>
    </recommendedName>
</protein>
<accession>A0A1T2L7T6</accession>
<keyword evidence="2" id="KW-1185">Reference proteome</keyword>
<organism evidence="1 2">
    <name type="scientific">Solemya pervernicosa gill symbiont</name>
    <dbReference type="NCBI Taxonomy" id="642797"/>
    <lineage>
        <taxon>Bacteria</taxon>
        <taxon>Pseudomonadati</taxon>
        <taxon>Pseudomonadota</taxon>
        <taxon>Gammaproteobacteria</taxon>
        <taxon>sulfur-oxidizing symbionts</taxon>
    </lineage>
</organism>
<proteinExistence type="predicted"/>
<name>A0A1T2L7T6_9GAMM</name>
<dbReference type="EMBL" id="MPRL01000013">
    <property type="protein sequence ID" value="OOZ41169.1"/>
    <property type="molecule type" value="Genomic_DNA"/>
</dbReference>
<dbReference type="InterPro" id="IPR027417">
    <property type="entry name" value="P-loop_NTPase"/>
</dbReference>
<reference evidence="1 2" key="1">
    <citation type="submission" date="2016-11" db="EMBL/GenBank/DDBJ databases">
        <title>Mixed transmission modes and dynamic genome evolution in an obligate animal-bacterial symbiosis.</title>
        <authorList>
            <person name="Russell S.L."/>
            <person name="Corbett-Detig R.B."/>
            <person name="Cavanaugh C.M."/>
        </authorList>
    </citation>
    <scope>NUCLEOTIDE SEQUENCE [LARGE SCALE GENOMIC DNA]</scope>
    <source>
        <strain evidence="1">Sveles-Q1</strain>
    </source>
</reference>
<comment type="caution">
    <text evidence="1">The sequence shown here is derived from an EMBL/GenBank/DDBJ whole genome shotgun (WGS) entry which is preliminary data.</text>
</comment>
<evidence type="ECO:0000313" key="1">
    <source>
        <dbReference type="EMBL" id="OOZ41169.1"/>
    </source>
</evidence>
<dbReference type="AlphaFoldDB" id="A0A1T2L7T6"/>
<evidence type="ECO:0000313" key="2">
    <source>
        <dbReference type="Proteomes" id="UP000191110"/>
    </source>
</evidence>
<evidence type="ECO:0008006" key="3">
    <source>
        <dbReference type="Google" id="ProtNLM"/>
    </source>
</evidence>
<dbReference type="Proteomes" id="UP000191110">
    <property type="component" value="Unassembled WGS sequence"/>
</dbReference>
<gene>
    <name evidence="1" type="ORF">BOW53_04690</name>
</gene>